<name>A0A917WDB6_9ACTN</name>
<dbReference type="Gene3D" id="3.40.50.720">
    <property type="entry name" value="NAD(P)-binding Rossmann-like Domain"/>
    <property type="match status" value="1"/>
</dbReference>
<dbReference type="SUPFAM" id="SSF52210">
    <property type="entry name" value="Succinyl-CoA synthetase domains"/>
    <property type="match status" value="2"/>
</dbReference>
<dbReference type="InterPro" id="IPR013815">
    <property type="entry name" value="ATP_grasp_subdomain_1"/>
</dbReference>
<dbReference type="Gene3D" id="3.30.470.20">
    <property type="entry name" value="ATP-grasp fold, B domain"/>
    <property type="match status" value="1"/>
</dbReference>
<dbReference type="Pfam" id="PF13607">
    <property type="entry name" value="Succ_CoA_lig"/>
    <property type="match status" value="1"/>
</dbReference>
<dbReference type="Gene3D" id="3.40.50.261">
    <property type="entry name" value="Succinyl-CoA synthetase domains"/>
    <property type="match status" value="2"/>
</dbReference>
<dbReference type="PANTHER" id="PTHR42793">
    <property type="entry name" value="COA BINDING DOMAIN CONTAINING PROTEIN"/>
    <property type="match status" value="1"/>
</dbReference>
<accession>A0A917WDB6</accession>
<dbReference type="SUPFAM" id="SSF51735">
    <property type="entry name" value="NAD(P)-binding Rossmann-fold domains"/>
    <property type="match status" value="1"/>
</dbReference>
<protein>
    <submittedName>
        <fullName evidence="2">CoA-binding protein</fullName>
    </submittedName>
</protein>
<evidence type="ECO:0000259" key="1">
    <source>
        <dbReference type="SMART" id="SM00881"/>
    </source>
</evidence>
<dbReference type="EMBL" id="BMNA01000002">
    <property type="protein sequence ID" value="GGL94691.1"/>
    <property type="molecule type" value="Genomic_DNA"/>
</dbReference>
<dbReference type="GO" id="GO:0005524">
    <property type="term" value="F:ATP binding"/>
    <property type="evidence" value="ECO:0007669"/>
    <property type="project" value="InterPro"/>
</dbReference>
<dbReference type="SMART" id="SM00881">
    <property type="entry name" value="CoA_binding"/>
    <property type="match status" value="1"/>
</dbReference>
<dbReference type="Proteomes" id="UP000655208">
    <property type="component" value="Unassembled WGS sequence"/>
</dbReference>
<reference evidence="2" key="1">
    <citation type="journal article" date="2014" name="Int. J. Syst. Evol. Microbiol.">
        <title>Complete genome sequence of Corynebacterium casei LMG S-19264T (=DSM 44701T), isolated from a smear-ripened cheese.</title>
        <authorList>
            <consortium name="US DOE Joint Genome Institute (JGI-PGF)"/>
            <person name="Walter F."/>
            <person name="Albersmeier A."/>
            <person name="Kalinowski J."/>
            <person name="Ruckert C."/>
        </authorList>
    </citation>
    <scope>NUCLEOTIDE SEQUENCE</scope>
    <source>
        <strain evidence="2">CGMCC 4.7308</strain>
    </source>
</reference>
<dbReference type="InterPro" id="IPR036291">
    <property type="entry name" value="NAD(P)-bd_dom_sf"/>
</dbReference>
<keyword evidence="3" id="KW-1185">Reference proteome</keyword>
<dbReference type="SUPFAM" id="SSF56059">
    <property type="entry name" value="Glutathione synthetase ATP-binding domain-like"/>
    <property type="match status" value="1"/>
</dbReference>
<evidence type="ECO:0000313" key="3">
    <source>
        <dbReference type="Proteomes" id="UP000655208"/>
    </source>
</evidence>
<gene>
    <name evidence="2" type="ORF">GCM10011594_13130</name>
</gene>
<dbReference type="Gene3D" id="3.30.1490.20">
    <property type="entry name" value="ATP-grasp fold, A domain"/>
    <property type="match status" value="1"/>
</dbReference>
<dbReference type="Pfam" id="PF13549">
    <property type="entry name" value="ATP-grasp_5"/>
    <property type="match status" value="1"/>
</dbReference>
<dbReference type="Pfam" id="PF13380">
    <property type="entry name" value="CoA_binding_2"/>
    <property type="match status" value="1"/>
</dbReference>
<dbReference type="AlphaFoldDB" id="A0A917WDB6"/>
<feature type="domain" description="CoA-binding" evidence="1">
    <location>
        <begin position="2"/>
        <end position="97"/>
    </location>
</feature>
<dbReference type="RefSeq" id="WP_188940665.1">
    <property type="nucleotide sequence ID" value="NZ_BMNA01000002.1"/>
</dbReference>
<organism evidence="2 3">
    <name type="scientific">Nakamurella endophytica</name>
    <dbReference type="NCBI Taxonomy" id="1748367"/>
    <lineage>
        <taxon>Bacteria</taxon>
        <taxon>Bacillati</taxon>
        <taxon>Actinomycetota</taxon>
        <taxon>Actinomycetes</taxon>
        <taxon>Nakamurellales</taxon>
        <taxon>Nakamurellaceae</taxon>
        <taxon>Nakamurella</taxon>
    </lineage>
</organism>
<dbReference type="PANTHER" id="PTHR42793:SF4">
    <property type="entry name" value="BLL6376 PROTEIN"/>
    <property type="match status" value="1"/>
</dbReference>
<dbReference type="InterPro" id="IPR003781">
    <property type="entry name" value="CoA-bd"/>
</dbReference>
<sequence length="681" mass="69149">MSPTARGVAVVGASENGIPWTEWLLGSLAKHGHTGPVWMVNPRRAAVHGRATVPDVASLPGVPEVAAVMTGADVAVAQIEQLVDLGCRRIMVVSNGFAELGTADGRRREDRLRALCAGRDVLLVGPNCVGFAFFHEQLCAISQPVPHGLVAGDVSIASQSGGLTGATLGAVHRQGLGVDAAFSLGNGAVFGITEALEALVARPTTSVVLGVVESIRDRAGVERAAAAARDSGKTIALLLLGASAGGRQVAQSHTGAIVGQQRLTAAWLHSLGVVTVGGVEELGRVAALGRLLGPGGSAGAFVATVSGGGAGLTADLAARHRVPMAEPAPGTVDRLRAALPAGGYVGNPIDISTGDAAAVYDALGDDPGVRYLIEPWALPWPTESPEYHWQRAAMGRLADMSERTGMPVLVSSLFSQPVSPWMAAFAEGTGLEVSADLELTLAALGRLSPGRPLDGDLVPAGGATDAAGAGHSSAVVTEAQARQLLAAAGVPVVRGAEGADVEAVVALSAGLTAPFAVKVSTDTVGHKERIGGVVLGVPDADGVRDACRQIRTNAVAAGVDPGAVRFLVTEMVSGSELLVGVQRDPVAGPCLTVAVGGWAAEAGAVFGTVPLPADWTELSRRLDVWGLRRLLGEDRAAGLLTVLEAVATAATGPLSAYREIEINPVMLTSRGPVVVDALLTR</sequence>
<comment type="caution">
    <text evidence="2">The sequence shown here is derived from an EMBL/GenBank/DDBJ whole genome shotgun (WGS) entry which is preliminary data.</text>
</comment>
<proteinExistence type="predicted"/>
<dbReference type="InterPro" id="IPR016102">
    <property type="entry name" value="Succinyl-CoA_synth-like"/>
</dbReference>
<dbReference type="InterPro" id="IPR032875">
    <property type="entry name" value="Succ_CoA_lig_flav_dom"/>
</dbReference>
<evidence type="ECO:0000313" key="2">
    <source>
        <dbReference type="EMBL" id="GGL94691.1"/>
    </source>
</evidence>
<reference evidence="2" key="2">
    <citation type="submission" date="2020-09" db="EMBL/GenBank/DDBJ databases">
        <authorList>
            <person name="Sun Q."/>
            <person name="Zhou Y."/>
        </authorList>
    </citation>
    <scope>NUCLEOTIDE SEQUENCE</scope>
    <source>
        <strain evidence="2">CGMCC 4.7308</strain>
    </source>
</reference>